<accession>A0A5K7ZW23</accession>
<dbReference type="Proteomes" id="UP000425960">
    <property type="component" value="Chromosome"/>
</dbReference>
<proteinExistence type="predicted"/>
<dbReference type="KEGG" id="dov:DSCO28_49420"/>
<organism evidence="1 2">
    <name type="scientific">Desulfosarcina ovata subsp. sediminis</name>
    <dbReference type="NCBI Taxonomy" id="885957"/>
    <lineage>
        <taxon>Bacteria</taxon>
        <taxon>Pseudomonadati</taxon>
        <taxon>Thermodesulfobacteriota</taxon>
        <taxon>Desulfobacteria</taxon>
        <taxon>Desulfobacterales</taxon>
        <taxon>Desulfosarcinaceae</taxon>
        <taxon>Desulfosarcina</taxon>
    </lineage>
</organism>
<evidence type="ECO:0000313" key="2">
    <source>
        <dbReference type="Proteomes" id="UP000425960"/>
    </source>
</evidence>
<evidence type="ECO:0008006" key="3">
    <source>
        <dbReference type="Google" id="ProtNLM"/>
    </source>
</evidence>
<protein>
    <recommendedName>
        <fullName evidence="3">Polymerase nucleotidyl transferase domain-containing protein</fullName>
    </recommendedName>
</protein>
<dbReference type="AlphaFoldDB" id="A0A5K7ZW23"/>
<dbReference type="EMBL" id="AP021876">
    <property type="protein sequence ID" value="BBO84376.1"/>
    <property type="molecule type" value="Genomic_DNA"/>
</dbReference>
<gene>
    <name evidence="1" type="ORF">DSCO28_49420</name>
</gene>
<name>A0A5K7ZW23_9BACT</name>
<dbReference type="CDD" id="cd05403">
    <property type="entry name" value="NT_KNTase_like"/>
    <property type="match status" value="1"/>
</dbReference>
<dbReference type="InterPro" id="IPR043519">
    <property type="entry name" value="NT_sf"/>
</dbReference>
<reference evidence="1 2" key="1">
    <citation type="submission" date="2019-11" db="EMBL/GenBank/DDBJ databases">
        <title>Comparative genomics of hydrocarbon-degrading Desulfosarcina strains.</title>
        <authorList>
            <person name="Watanabe M."/>
            <person name="Kojima H."/>
            <person name="Fukui M."/>
        </authorList>
    </citation>
    <scope>NUCLEOTIDE SEQUENCE [LARGE SCALE GENOMIC DNA]</scope>
    <source>
        <strain evidence="1 2">28bB2T</strain>
    </source>
</reference>
<sequence>MIHGDIAMANSMDRLQSMLTAISRIKIDMQAYYPRALLLFGSLARYLAGDPGDRPPNDIDLLVVTGNPPLTLMKRDFGCPVELHRFTVDRMVGIARALRYDSRPMALAKLYGSVLTRKHAIDVIAAAMLLGPAYGDFGIEQIERDGITDTRDYSIHQVLIGDAWWARLRCYAQQRRGPLLRFSDKLAGVDGFDG</sequence>
<dbReference type="SUPFAM" id="SSF81301">
    <property type="entry name" value="Nucleotidyltransferase"/>
    <property type="match status" value="1"/>
</dbReference>
<evidence type="ECO:0000313" key="1">
    <source>
        <dbReference type="EMBL" id="BBO84376.1"/>
    </source>
</evidence>